<evidence type="ECO:0000256" key="4">
    <source>
        <dbReference type="ARBA" id="ARBA00023004"/>
    </source>
</evidence>
<dbReference type="EC" id="1.17.1.4" evidence="8"/>
<dbReference type="InterPro" id="IPR036010">
    <property type="entry name" value="2Fe-2S_ferredoxin-like_sf"/>
</dbReference>
<dbReference type="InterPro" id="IPR001041">
    <property type="entry name" value="2Fe-2S_ferredoxin-type"/>
</dbReference>
<keyword evidence="5" id="KW-0411">Iron-sulfur</keyword>
<dbReference type="AlphaFoldDB" id="A0A6F9E3I6"/>
<dbReference type="PANTHER" id="PTHR44379:SF7">
    <property type="entry name" value="XANTHINE DEHYDROGENASE SUBUNIT E-RELATED"/>
    <property type="match status" value="1"/>
</dbReference>
<evidence type="ECO:0000313" key="9">
    <source>
        <dbReference type="Proteomes" id="UP000502196"/>
    </source>
</evidence>
<sequence>MKQETLSDRVAPQGKPMPSPYALNFMVNGRAVTLKVEPTKPLVDILRNDLGLTGAKVSCEIGRCGACSVLLDGKPANACLIMAYQCAGKSVETIEGTSSTTAPDTIMRAFLEEGAFQCGYCTPGMIMAVKAVFRKNSRPSMEDLEEGLSGNLCRCTGYAGILRVLKRLSSPETD</sequence>
<comment type="pathway">
    <text evidence="6">Alkaloid degradation; nicotine degradation.</text>
</comment>
<dbReference type="InterPro" id="IPR006058">
    <property type="entry name" value="2Fe2S_fd_BS"/>
</dbReference>
<evidence type="ECO:0000256" key="3">
    <source>
        <dbReference type="ARBA" id="ARBA00023002"/>
    </source>
</evidence>
<proteinExistence type="predicted"/>
<dbReference type="PROSITE" id="PS51085">
    <property type="entry name" value="2FE2S_FER_2"/>
    <property type="match status" value="1"/>
</dbReference>
<dbReference type="Proteomes" id="UP000502196">
    <property type="component" value="Chromosome"/>
</dbReference>
<dbReference type="Pfam" id="PF01799">
    <property type="entry name" value="Fer2_2"/>
    <property type="match status" value="1"/>
</dbReference>
<dbReference type="InterPro" id="IPR012675">
    <property type="entry name" value="Beta-grasp_dom_sf"/>
</dbReference>
<dbReference type="FunFam" id="3.10.20.30:FF:000020">
    <property type="entry name" value="Xanthine dehydrogenase iron-sulfur subunit"/>
    <property type="match status" value="1"/>
</dbReference>
<keyword evidence="1" id="KW-0001">2Fe-2S</keyword>
<keyword evidence="2" id="KW-0479">Metal-binding</keyword>
<dbReference type="InterPro" id="IPR036884">
    <property type="entry name" value="2Fe-2S-bd_dom_sf"/>
</dbReference>
<dbReference type="Gene3D" id="3.10.20.30">
    <property type="match status" value="1"/>
</dbReference>
<dbReference type="CDD" id="cd00207">
    <property type="entry name" value="fer2"/>
    <property type="match status" value="1"/>
</dbReference>
<evidence type="ECO:0000256" key="2">
    <source>
        <dbReference type="ARBA" id="ARBA00022723"/>
    </source>
</evidence>
<dbReference type="Gene3D" id="1.10.150.120">
    <property type="entry name" value="[2Fe-2S]-binding domain"/>
    <property type="match status" value="1"/>
</dbReference>
<feature type="domain" description="2Fe-2S ferredoxin-type" evidence="7">
    <location>
        <begin position="21"/>
        <end position="97"/>
    </location>
</feature>
<evidence type="ECO:0000313" key="8">
    <source>
        <dbReference type="EMBL" id="CAB3392303.1"/>
    </source>
</evidence>
<name>A0A6F9E3I6_9BACL</name>
<accession>A0A6F9E3I6</accession>
<dbReference type="PANTHER" id="PTHR44379">
    <property type="entry name" value="OXIDOREDUCTASE WITH IRON-SULFUR SUBUNIT"/>
    <property type="match status" value="1"/>
</dbReference>
<evidence type="ECO:0000256" key="1">
    <source>
        <dbReference type="ARBA" id="ARBA00022714"/>
    </source>
</evidence>
<dbReference type="PROSITE" id="PS00197">
    <property type="entry name" value="2FE2S_FER_1"/>
    <property type="match status" value="1"/>
</dbReference>
<dbReference type="InterPro" id="IPR051452">
    <property type="entry name" value="Diverse_Oxidoreductases"/>
</dbReference>
<organism evidence="8 9">
    <name type="scientific">Kyrpidia spormannii</name>
    <dbReference type="NCBI Taxonomy" id="2055160"/>
    <lineage>
        <taxon>Bacteria</taxon>
        <taxon>Bacillati</taxon>
        <taxon>Bacillota</taxon>
        <taxon>Bacilli</taxon>
        <taxon>Bacillales</taxon>
        <taxon>Alicyclobacillaceae</taxon>
        <taxon>Kyrpidia</taxon>
    </lineage>
</organism>
<dbReference type="GO" id="GO:0046872">
    <property type="term" value="F:metal ion binding"/>
    <property type="evidence" value="ECO:0007669"/>
    <property type="project" value="UniProtKB-KW"/>
</dbReference>
<evidence type="ECO:0000259" key="7">
    <source>
        <dbReference type="PROSITE" id="PS51085"/>
    </source>
</evidence>
<evidence type="ECO:0000256" key="6">
    <source>
        <dbReference type="ARBA" id="ARBA00060707"/>
    </source>
</evidence>
<reference evidence="8 9" key="1">
    <citation type="submission" date="2020-04" db="EMBL/GenBank/DDBJ databases">
        <authorList>
            <person name="Hogendoorn C."/>
        </authorList>
    </citation>
    <scope>NUCLEOTIDE SEQUENCE [LARGE SCALE GENOMIC DNA]</scope>
    <source>
        <strain evidence="8">COOX1</strain>
    </source>
</reference>
<dbReference type="Pfam" id="PF00111">
    <property type="entry name" value="Fer2"/>
    <property type="match status" value="1"/>
</dbReference>
<gene>
    <name evidence="8" type="primary">pucE</name>
    <name evidence="8" type="ORF">COOX1_1343</name>
</gene>
<dbReference type="GO" id="GO:0051537">
    <property type="term" value="F:2 iron, 2 sulfur cluster binding"/>
    <property type="evidence" value="ECO:0007669"/>
    <property type="project" value="UniProtKB-KW"/>
</dbReference>
<evidence type="ECO:0000256" key="5">
    <source>
        <dbReference type="ARBA" id="ARBA00023014"/>
    </source>
</evidence>
<dbReference type="GO" id="GO:0004854">
    <property type="term" value="F:xanthine dehydrogenase activity"/>
    <property type="evidence" value="ECO:0007669"/>
    <property type="project" value="UniProtKB-EC"/>
</dbReference>
<keyword evidence="4" id="KW-0408">Iron</keyword>
<dbReference type="SUPFAM" id="SSF54292">
    <property type="entry name" value="2Fe-2S ferredoxin-like"/>
    <property type="match status" value="1"/>
</dbReference>
<keyword evidence="3 8" id="KW-0560">Oxidoreductase</keyword>
<dbReference type="EMBL" id="LR792683">
    <property type="protein sequence ID" value="CAB3392303.1"/>
    <property type="molecule type" value="Genomic_DNA"/>
</dbReference>
<protein>
    <submittedName>
        <fullName evidence="8">Xanthine dehydrogenase, iron-sulfur subunit</fullName>
        <ecNumber evidence="8">1.17.1.4</ecNumber>
    </submittedName>
</protein>
<dbReference type="RefSeq" id="WP_170085332.1">
    <property type="nucleotide sequence ID" value="NZ_CP047971.1"/>
</dbReference>
<dbReference type="SUPFAM" id="SSF47741">
    <property type="entry name" value="CO dehydrogenase ISP C-domain like"/>
    <property type="match status" value="1"/>
</dbReference>
<dbReference type="InterPro" id="IPR002888">
    <property type="entry name" value="2Fe-2S-bd"/>
</dbReference>